<keyword evidence="4" id="KW-1185">Reference proteome</keyword>
<proteinExistence type="predicted"/>
<reference evidence="3" key="2">
    <citation type="submission" date="2022-06" db="UniProtKB">
        <authorList>
            <consortium name="EnsemblMetazoa"/>
        </authorList>
    </citation>
    <scope>IDENTIFICATION</scope>
    <source>
        <strain evidence="3">PS312</strain>
    </source>
</reference>
<dbReference type="SUPFAM" id="SSF56436">
    <property type="entry name" value="C-type lectin-like"/>
    <property type="match status" value="1"/>
</dbReference>
<dbReference type="PANTHER" id="PTHR22991:SF40">
    <property type="entry name" value="PROTEIN CBG13490"/>
    <property type="match status" value="1"/>
</dbReference>
<evidence type="ECO:0000256" key="1">
    <source>
        <dbReference type="ARBA" id="ARBA00023157"/>
    </source>
</evidence>
<dbReference type="Gene3D" id="3.10.100.10">
    <property type="entry name" value="Mannose-Binding Protein A, subunit A"/>
    <property type="match status" value="1"/>
</dbReference>
<dbReference type="InterPro" id="IPR035914">
    <property type="entry name" value="Sperma_CUB_dom_sf"/>
</dbReference>
<name>A0A2A6BUQ5_PRIPA</name>
<dbReference type="Proteomes" id="UP000005239">
    <property type="component" value="Unassembled WGS sequence"/>
</dbReference>
<reference evidence="4" key="1">
    <citation type="journal article" date="2008" name="Nat. Genet.">
        <title>The Pristionchus pacificus genome provides a unique perspective on nematode lifestyle and parasitism.</title>
        <authorList>
            <person name="Dieterich C."/>
            <person name="Clifton S.W."/>
            <person name="Schuster L.N."/>
            <person name="Chinwalla A."/>
            <person name="Delehaunty K."/>
            <person name="Dinkelacker I."/>
            <person name="Fulton L."/>
            <person name="Fulton R."/>
            <person name="Godfrey J."/>
            <person name="Minx P."/>
            <person name="Mitreva M."/>
            <person name="Roeseler W."/>
            <person name="Tian H."/>
            <person name="Witte H."/>
            <person name="Yang S.P."/>
            <person name="Wilson R.K."/>
            <person name="Sommer R.J."/>
        </authorList>
    </citation>
    <scope>NUCLEOTIDE SEQUENCE [LARGE SCALE GENOMIC DNA]</scope>
    <source>
        <strain evidence="4">PS312</strain>
    </source>
</reference>
<dbReference type="CDD" id="cd00037">
    <property type="entry name" value="CLECT"/>
    <property type="match status" value="1"/>
</dbReference>
<dbReference type="PANTHER" id="PTHR22991">
    <property type="entry name" value="PROTEIN CBG13490"/>
    <property type="match status" value="1"/>
</dbReference>
<sequence>MWVINPIKPFENWQPWCDDDHYVPFHPLRIPRNRTEIVWASVGKKRANWTEANSICHSFGANVASIHNDQENNFVRRLAVSKGLINGVMLVGTIYSPEFPYTSSEPCDFLLKVDSGMLVEVEILFLEANECCDHLMLFEGTL</sequence>
<dbReference type="InterPro" id="IPR016186">
    <property type="entry name" value="C-type_lectin-like/link_sf"/>
</dbReference>
<organism evidence="3 4">
    <name type="scientific">Pristionchus pacificus</name>
    <name type="common">Parasitic nematode worm</name>
    <dbReference type="NCBI Taxonomy" id="54126"/>
    <lineage>
        <taxon>Eukaryota</taxon>
        <taxon>Metazoa</taxon>
        <taxon>Ecdysozoa</taxon>
        <taxon>Nematoda</taxon>
        <taxon>Chromadorea</taxon>
        <taxon>Rhabditida</taxon>
        <taxon>Rhabditina</taxon>
        <taxon>Diplogasteromorpha</taxon>
        <taxon>Diplogasteroidea</taxon>
        <taxon>Neodiplogasteridae</taxon>
        <taxon>Pristionchus</taxon>
    </lineage>
</organism>
<protein>
    <submittedName>
        <fullName evidence="3">C-type lectin</fullName>
    </submittedName>
</protein>
<dbReference type="EnsemblMetazoa" id="PPA05203.1">
    <property type="protein sequence ID" value="PPA05203.1"/>
    <property type="gene ID" value="WBGene00094757"/>
</dbReference>
<dbReference type="PROSITE" id="PS01180">
    <property type="entry name" value="CUB"/>
    <property type="match status" value="1"/>
</dbReference>
<gene>
    <name evidence="3" type="primary">WBGene00094757</name>
</gene>
<evidence type="ECO:0000313" key="3">
    <source>
        <dbReference type="EnsemblMetazoa" id="PPA05203.1"/>
    </source>
</evidence>
<dbReference type="InterPro" id="IPR016187">
    <property type="entry name" value="CTDL_fold"/>
</dbReference>
<dbReference type="InterPro" id="IPR050976">
    <property type="entry name" value="Snaclec"/>
</dbReference>
<comment type="caution">
    <text evidence="2">Lacks conserved residue(s) required for the propagation of feature annotation.</text>
</comment>
<accession>A0A8R1U6M2</accession>
<evidence type="ECO:0000313" key="4">
    <source>
        <dbReference type="Proteomes" id="UP000005239"/>
    </source>
</evidence>
<evidence type="ECO:0000256" key="2">
    <source>
        <dbReference type="PROSITE-ProRule" id="PRU00059"/>
    </source>
</evidence>
<keyword evidence="1" id="KW-1015">Disulfide bond</keyword>
<accession>A0A2A6BUQ5</accession>
<dbReference type="InterPro" id="IPR000859">
    <property type="entry name" value="CUB_dom"/>
</dbReference>
<dbReference type="SUPFAM" id="SSF49854">
    <property type="entry name" value="Spermadhesin, CUB domain"/>
    <property type="match status" value="1"/>
</dbReference>
<dbReference type="AlphaFoldDB" id="A0A2A6BUQ5"/>